<protein>
    <submittedName>
        <fullName evidence="1">Uncharacterized protein</fullName>
    </submittedName>
</protein>
<proteinExistence type="predicted"/>
<organism evidence="1 2">
    <name type="scientific">Cyclotella atomus</name>
    <dbReference type="NCBI Taxonomy" id="382360"/>
    <lineage>
        <taxon>Eukaryota</taxon>
        <taxon>Sar</taxon>
        <taxon>Stramenopiles</taxon>
        <taxon>Ochrophyta</taxon>
        <taxon>Bacillariophyta</taxon>
        <taxon>Coscinodiscophyceae</taxon>
        <taxon>Thalassiosirophycidae</taxon>
        <taxon>Stephanodiscales</taxon>
        <taxon>Stephanodiscaceae</taxon>
        <taxon>Cyclotella</taxon>
    </lineage>
</organism>
<dbReference type="Proteomes" id="UP001530400">
    <property type="component" value="Unassembled WGS sequence"/>
</dbReference>
<dbReference type="InterPro" id="IPR051259">
    <property type="entry name" value="rRNA_Methyltransferase"/>
</dbReference>
<dbReference type="InterPro" id="IPR029026">
    <property type="entry name" value="tRNA_m1G_MTases_N"/>
</dbReference>
<sequence length="1174" mass="133254">MSEQPTKAPNPNAAKNKWFLLIENPTKSNHLGTLLRCSAAFQCHQVLLVGYDKFNCQGSFGSHMFLDIVAFHCWDAAIEYLRGGACLTGNYQQCDHESHQEASAVNDTQHKEQLSIVGILGACAGGDEVFSPKGMNVYYNSTGYVSLNHPDEQPNDTQQINQSKYTCLPNKSYPIHTRPFSTHTCFLVSKSRNGLPLDQAQMCDGFVHVPHLDIFDITATSSKNESISTAQTFSKPILQARPLLDTATTFSITLHHFTAWAGYTERQFEENQKFVKDDIPNRVRYLGVAKSYKKEEEADDGNNADHGQEANMAFWQSECSDRRISLSDLINKARIRSNNGHSVLRRFYTILIAAGVALLLIARSLQPHTTTKRELSSVTPPSIPAPSLRATKTEKSFPFFDNTDDSYIPPLSKPQPINNVEFTVFYNVFIPKEKSGYEYATTVLMEQLGQVANSLLRLEREDRDATVAHNPKRGIVYYNLIGKPLHPQKMEEYCHNLHPGLSCKLIGYYKSASESVTLQSIHDYCSSYSSQEDVRITYIHSKGSYHHTDVNRNWRRELTNAVLHPKCLHPPDDSCNVCGTSFFTRFAFMFPGNMWTSKCSYVKRLLSPRDGGEYDAKKREGVIDFLKMRLYGVLDATLLEDRIDYFGLGRYRLEHWIGSHPSIVPCEMHRTNITLGYMVGGGVNETRDYEWGMGPRREWVVPEIEGAQDRLKADDEAAFREYYLLAGNLLKWFTLYGSDGVPGGDSWVWKFFPAGDRWKNLVMQYGENATKQMVLQSTNELYSAYEVNRTASSNKFDRKKKLDSSKPPVVVFYHIAYPRDKKKEAQYALKVQLDVLAKGQYDIQTRTFVHERATVVYYTITEGDPFNADFIVKYCNRKNQNMTCHLLDENPSADTRGETLTHLHNYCQANPSSRVTYLTNMHPPIHGTNATVRNPMQKLRTYTTATTSKMCLRSRDTCNVCGMEFYALPYLHFSGNSFTADCEYVNKLMPPRQFEEAMSNVVGGALVTHLERSFTSELFSFTPQNIGLDHYSVEHWIGSHPDIKPCDVAPVKKSWLPWFRGNAYVANDYSSSRIYDFLWGVAPRRSHAPIGTLLAGTEKAVQEKNSSLYRDYFYLAGNLYKWNKLYGKAPPVDSWVYNWFPGGDGWKEGIALNGSAVVDKITAKYADPNQGVPF</sequence>
<dbReference type="EMBL" id="JALLPJ020001396">
    <property type="protein sequence ID" value="KAL3765779.1"/>
    <property type="molecule type" value="Genomic_DNA"/>
</dbReference>
<dbReference type="InterPro" id="IPR029028">
    <property type="entry name" value="Alpha/beta_knot_MTases"/>
</dbReference>
<dbReference type="Gene3D" id="3.40.1280.10">
    <property type="match status" value="1"/>
</dbReference>
<dbReference type="PANTHER" id="PTHR43191">
    <property type="entry name" value="RRNA METHYLTRANSFERASE 3"/>
    <property type="match status" value="1"/>
</dbReference>
<keyword evidence="2" id="KW-1185">Reference proteome</keyword>
<dbReference type="AlphaFoldDB" id="A0ABD3MRT6"/>
<name>A0ABD3MRT6_9STRA</name>
<reference evidence="1 2" key="1">
    <citation type="submission" date="2024-10" db="EMBL/GenBank/DDBJ databases">
        <title>Updated reference genomes for cyclostephanoid diatoms.</title>
        <authorList>
            <person name="Roberts W.R."/>
            <person name="Alverson A.J."/>
        </authorList>
    </citation>
    <scope>NUCLEOTIDE SEQUENCE [LARGE SCALE GENOMIC DNA]</scope>
    <source>
        <strain evidence="1 2">AJA010-31</strain>
    </source>
</reference>
<evidence type="ECO:0000313" key="2">
    <source>
        <dbReference type="Proteomes" id="UP001530400"/>
    </source>
</evidence>
<accession>A0ABD3MRT6</accession>
<dbReference type="SUPFAM" id="SSF75217">
    <property type="entry name" value="alpha/beta knot"/>
    <property type="match status" value="1"/>
</dbReference>
<evidence type="ECO:0000313" key="1">
    <source>
        <dbReference type="EMBL" id="KAL3765779.1"/>
    </source>
</evidence>
<dbReference type="PANTHER" id="PTHR43191:SF7">
    <property type="entry name" value="OBP33PEP LIKE PROTEIN"/>
    <property type="match status" value="1"/>
</dbReference>
<comment type="caution">
    <text evidence="1">The sequence shown here is derived from an EMBL/GenBank/DDBJ whole genome shotgun (WGS) entry which is preliminary data.</text>
</comment>
<gene>
    <name evidence="1" type="ORF">ACHAWO_011726</name>
</gene>